<accession>A0A9D2HFM3</accession>
<name>A0A9D2HFM3_9FIRM</name>
<reference evidence="1" key="2">
    <citation type="submission" date="2021-04" db="EMBL/GenBank/DDBJ databases">
        <authorList>
            <person name="Gilroy R."/>
        </authorList>
    </citation>
    <scope>NUCLEOTIDE SEQUENCE</scope>
    <source>
        <strain evidence="1">CHK178-16964</strain>
    </source>
</reference>
<evidence type="ECO:0000313" key="1">
    <source>
        <dbReference type="EMBL" id="HJA70756.1"/>
    </source>
</evidence>
<sequence length="157" mass="17668">MKTRMNVGISSLILIFIVLCLVTFGLLSMSSARNDLTMAERNGDSVKEYYRADGEGERFIAMIDGKLKSAADPDAQGPQDIPESSMEQALKELGDFYDEEQQVIHTDIPMERGQALRVELDPGTEGEKGAWCRILSFYVYNQEDYEIDQSMPVWTGQ</sequence>
<protein>
    <submittedName>
        <fullName evidence="1">Uncharacterized protein</fullName>
    </submittedName>
</protein>
<reference evidence="1" key="1">
    <citation type="journal article" date="2021" name="PeerJ">
        <title>Extensive microbial diversity within the chicken gut microbiome revealed by metagenomics and culture.</title>
        <authorList>
            <person name="Gilroy R."/>
            <person name="Ravi A."/>
            <person name="Getino M."/>
            <person name="Pursley I."/>
            <person name="Horton D.L."/>
            <person name="Alikhan N.F."/>
            <person name="Baker D."/>
            <person name="Gharbi K."/>
            <person name="Hall N."/>
            <person name="Watson M."/>
            <person name="Adriaenssens E.M."/>
            <person name="Foster-Nyarko E."/>
            <person name="Jarju S."/>
            <person name="Secka A."/>
            <person name="Antonio M."/>
            <person name="Oren A."/>
            <person name="Chaudhuri R.R."/>
            <person name="La Ragione R."/>
            <person name="Hildebrand F."/>
            <person name="Pallen M.J."/>
        </authorList>
    </citation>
    <scope>NUCLEOTIDE SEQUENCE</scope>
    <source>
        <strain evidence="1">CHK178-16964</strain>
    </source>
</reference>
<comment type="caution">
    <text evidence="1">The sequence shown here is derived from an EMBL/GenBank/DDBJ whole genome shotgun (WGS) entry which is preliminary data.</text>
</comment>
<dbReference type="EMBL" id="DWZA01000037">
    <property type="protein sequence ID" value="HJA70756.1"/>
    <property type="molecule type" value="Genomic_DNA"/>
</dbReference>
<organism evidence="1 2">
    <name type="scientific">Candidatus Lachnoclostridium stercoravium</name>
    <dbReference type="NCBI Taxonomy" id="2838633"/>
    <lineage>
        <taxon>Bacteria</taxon>
        <taxon>Bacillati</taxon>
        <taxon>Bacillota</taxon>
        <taxon>Clostridia</taxon>
        <taxon>Lachnospirales</taxon>
        <taxon>Lachnospiraceae</taxon>
    </lineage>
</organism>
<evidence type="ECO:0000313" key="2">
    <source>
        <dbReference type="Proteomes" id="UP000823900"/>
    </source>
</evidence>
<dbReference type="Proteomes" id="UP000823900">
    <property type="component" value="Unassembled WGS sequence"/>
</dbReference>
<gene>
    <name evidence="1" type="ORF">IAA07_04140</name>
</gene>
<dbReference type="AlphaFoldDB" id="A0A9D2HFM3"/>
<proteinExistence type="predicted"/>